<evidence type="ECO:0000313" key="9">
    <source>
        <dbReference type="Proteomes" id="UP000502894"/>
    </source>
</evidence>
<dbReference type="InterPro" id="IPR044068">
    <property type="entry name" value="CB"/>
</dbReference>
<dbReference type="Gene3D" id="1.10.443.10">
    <property type="entry name" value="Intergrase catalytic core"/>
    <property type="match status" value="1"/>
</dbReference>
<evidence type="ECO:0000256" key="5">
    <source>
        <dbReference type="PROSITE-ProRule" id="PRU01248"/>
    </source>
</evidence>
<keyword evidence="2" id="KW-0229">DNA integration</keyword>
<comment type="similarity">
    <text evidence="1">Belongs to the 'phage' integrase family.</text>
</comment>
<dbReference type="GO" id="GO:0006310">
    <property type="term" value="P:DNA recombination"/>
    <property type="evidence" value="ECO:0007669"/>
    <property type="project" value="UniProtKB-KW"/>
</dbReference>
<evidence type="ECO:0000259" key="6">
    <source>
        <dbReference type="PROSITE" id="PS51898"/>
    </source>
</evidence>
<accession>A0A6F8T1M5</accession>
<dbReference type="Gene3D" id="3.30.160.390">
    <property type="entry name" value="Integrase, DNA-binding domain"/>
    <property type="match status" value="1"/>
</dbReference>
<proteinExistence type="inferred from homology"/>
<dbReference type="SUPFAM" id="SSF56349">
    <property type="entry name" value="DNA breaking-rejoining enzymes"/>
    <property type="match status" value="1"/>
</dbReference>
<dbReference type="InterPro" id="IPR002104">
    <property type="entry name" value="Integrase_catalytic"/>
</dbReference>
<dbReference type="InterPro" id="IPR010998">
    <property type="entry name" value="Integrase_recombinase_N"/>
</dbReference>
<dbReference type="InterPro" id="IPR053876">
    <property type="entry name" value="Phage_int_M"/>
</dbReference>
<dbReference type="Proteomes" id="UP000502894">
    <property type="component" value="Chromosome"/>
</dbReference>
<dbReference type="PANTHER" id="PTHR30629">
    <property type="entry name" value="PROPHAGE INTEGRASE"/>
    <property type="match status" value="1"/>
</dbReference>
<dbReference type="EMBL" id="AP022839">
    <property type="protein sequence ID" value="BCA93896.1"/>
    <property type="molecule type" value="Genomic_DNA"/>
</dbReference>
<dbReference type="Pfam" id="PF13356">
    <property type="entry name" value="Arm-DNA-bind_3"/>
    <property type="match status" value="1"/>
</dbReference>
<dbReference type="RefSeq" id="WP_173235800.1">
    <property type="nucleotide sequence ID" value="NZ_AP022839.1"/>
</dbReference>
<dbReference type="PROSITE" id="PS51898">
    <property type="entry name" value="TYR_RECOMBINASE"/>
    <property type="match status" value="1"/>
</dbReference>
<feature type="domain" description="Tyr recombinase" evidence="6">
    <location>
        <begin position="209"/>
        <end position="386"/>
    </location>
</feature>
<keyword evidence="9" id="KW-1185">Reference proteome</keyword>
<feature type="domain" description="Core-binding (CB)" evidence="7">
    <location>
        <begin position="105"/>
        <end position="186"/>
    </location>
</feature>
<dbReference type="InterPro" id="IPR038488">
    <property type="entry name" value="Integrase_DNA-bd_sf"/>
</dbReference>
<dbReference type="Pfam" id="PF22022">
    <property type="entry name" value="Phage_int_M"/>
    <property type="match status" value="1"/>
</dbReference>
<evidence type="ECO:0000256" key="1">
    <source>
        <dbReference type="ARBA" id="ARBA00008857"/>
    </source>
</evidence>
<evidence type="ECO:0000256" key="4">
    <source>
        <dbReference type="ARBA" id="ARBA00023172"/>
    </source>
</evidence>
<dbReference type="CDD" id="cd00801">
    <property type="entry name" value="INT_P4_C"/>
    <property type="match status" value="1"/>
</dbReference>
<dbReference type="InterPro" id="IPR011010">
    <property type="entry name" value="DNA_brk_join_enz"/>
</dbReference>
<evidence type="ECO:0000256" key="3">
    <source>
        <dbReference type="ARBA" id="ARBA00023125"/>
    </source>
</evidence>
<dbReference type="KEGG" id="lant:TUM19329_02570"/>
<dbReference type="PROSITE" id="PS51900">
    <property type="entry name" value="CB"/>
    <property type="match status" value="1"/>
</dbReference>
<evidence type="ECO:0000256" key="2">
    <source>
        <dbReference type="ARBA" id="ARBA00022908"/>
    </source>
</evidence>
<name>A0A6F8T1M5_9GAMM</name>
<keyword evidence="3 5" id="KW-0238">DNA-binding</keyword>
<keyword evidence="4" id="KW-0233">DNA recombination</keyword>
<dbReference type="AlphaFoldDB" id="A0A6F8T1M5"/>
<dbReference type="PANTHER" id="PTHR30629:SF6">
    <property type="entry name" value="PROPHAGE INTEGRASE INTA-RELATED"/>
    <property type="match status" value="1"/>
</dbReference>
<dbReference type="InterPro" id="IPR050808">
    <property type="entry name" value="Phage_Integrase"/>
</dbReference>
<gene>
    <name evidence="8" type="ORF">TUM19329_02570</name>
</gene>
<evidence type="ECO:0000313" key="8">
    <source>
        <dbReference type="EMBL" id="BCA93896.1"/>
    </source>
</evidence>
<organism evidence="8 9">
    <name type="scientific">Legionella antarctica</name>
    <dbReference type="NCBI Taxonomy" id="2708020"/>
    <lineage>
        <taxon>Bacteria</taxon>
        <taxon>Pseudomonadati</taxon>
        <taxon>Pseudomonadota</taxon>
        <taxon>Gammaproteobacteria</taxon>
        <taxon>Legionellales</taxon>
        <taxon>Legionellaceae</taxon>
        <taxon>Legionella</taxon>
    </lineage>
</organism>
<dbReference type="NCBIfam" id="NF007246">
    <property type="entry name" value="PRK09692.1"/>
    <property type="match status" value="1"/>
</dbReference>
<dbReference type="Pfam" id="PF00589">
    <property type="entry name" value="Phage_integrase"/>
    <property type="match status" value="1"/>
</dbReference>
<protein>
    <submittedName>
        <fullName evidence="8">Integrase</fullName>
    </submittedName>
</protein>
<dbReference type="Gene3D" id="1.10.150.130">
    <property type="match status" value="1"/>
</dbReference>
<sequence>MARITKPLTNTEVKQAKPKEKVYSLSDGEGLQLRVKPNGSKLWLFDYYRPFTKVRTCLSFGSYPEVTIADARSKRKFARELLAKDIDPKEHRDENELKKEREHANTLKHIAAQWLEVKKSNVSTDHAKDTWSSLELHIFPSLGKLPIHKISAVKTIETIKPIAAKGSLETVKRLCQRLNEIMIFAVNTGILTANPLAGISKAFQTPTKQHLPTLTPDQLPELMQTIFTANIKRTTRCLIEWQLHTMVRPSEAAGARWEEIDFDSQLWTIPAERMKKKKEHMVPLTDQCIALLESMKPMSGHREHVFPADRNPRTHINSSTANVALKRMGYGGQLVSHGFRSLASTTLNEQGFDPDVIEAALAHTGKNEVRNAYNRANYLARRKPVMEWWSNHIDQAATGSMSISGKKALKLVMSQ</sequence>
<dbReference type="InterPro" id="IPR025166">
    <property type="entry name" value="Integrase_DNA_bind_dom"/>
</dbReference>
<reference evidence="8" key="1">
    <citation type="journal article" date="2020" name="Microbiol. Resour. Announc.">
        <title>Complete Genome Sequence of Novel Psychrotolerant Legionella Strain TUM19329, Isolated from Antarctic Lake Sediment.</title>
        <authorList>
            <person name="Shimada S."/>
            <person name="Nakai R."/>
            <person name="Aoki K."/>
            <person name="Shimoeda N."/>
            <person name="Ohno G."/>
            <person name="Miyazaki Y."/>
            <person name="Kudoh S."/>
            <person name="Imura S."/>
            <person name="Watanabe K."/>
            <person name="Ishii Y."/>
            <person name="Tateda K."/>
        </authorList>
    </citation>
    <scope>NUCLEOTIDE SEQUENCE [LARGE SCALE GENOMIC DNA]</scope>
    <source>
        <strain evidence="8">TUM19329</strain>
    </source>
</reference>
<dbReference type="InterPro" id="IPR013762">
    <property type="entry name" value="Integrase-like_cat_sf"/>
</dbReference>
<dbReference type="GO" id="GO:0015074">
    <property type="term" value="P:DNA integration"/>
    <property type="evidence" value="ECO:0007669"/>
    <property type="project" value="UniProtKB-KW"/>
</dbReference>
<dbReference type="GO" id="GO:0003677">
    <property type="term" value="F:DNA binding"/>
    <property type="evidence" value="ECO:0007669"/>
    <property type="project" value="UniProtKB-UniRule"/>
</dbReference>
<evidence type="ECO:0000259" key="7">
    <source>
        <dbReference type="PROSITE" id="PS51900"/>
    </source>
</evidence>